<reference evidence="3" key="1">
    <citation type="journal article" date="2019" name="Int. J. Syst. Evol. Microbiol.">
        <title>The Global Catalogue of Microorganisms (GCM) 10K type strain sequencing project: providing services to taxonomists for standard genome sequencing and annotation.</title>
        <authorList>
            <consortium name="The Broad Institute Genomics Platform"/>
            <consortium name="The Broad Institute Genome Sequencing Center for Infectious Disease"/>
            <person name="Wu L."/>
            <person name="Ma J."/>
        </authorList>
    </citation>
    <scope>NUCLEOTIDE SEQUENCE [LARGE SCALE GENOMIC DNA]</scope>
    <source>
        <strain evidence="3">JCM 17975</strain>
    </source>
</reference>
<evidence type="ECO:0000313" key="2">
    <source>
        <dbReference type="EMBL" id="GAA4706636.1"/>
    </source>
</evidence>
<keyword evidence="3" id="KW-1185">Reference proteome</keyword>
<feature type="compositionally biased region" description="Low complexity" evidence="1">
    <location>
        <begin position="232"/>
        <end position="250"/>
    </location>
</feature>
<comment type="caution">
    <text evidence="2">The sequence shown here is derived from an EMBL/GenBank/DDBJ whole genome shotgun (WGS) entry which is preliminary data.</text>
</comment>
<feature type="compositionally biased region" description="Gly residues" evidence="1">
    <location>
        <begin position="251"/>
        <end position="260"/>
    </location>
</feature>
<proteinExistence type="predicted"/>
<feature type="region of interest" description="Disordered" evidence="1">
    <location>
        <begin position="232"/>
        <end position="261"/>
    </location>
</feature>
<accession>A0ABP8XH61</accession>
<sequence length="602" mass="64231">MDPGPEEPSLALEGTELDPERSSLQRALDEAADTGEPVELLSKRGESREVFAMPDRTVQEKSYAVPRWARTDEGWARVDTDLALEGGAVRPIASTVGLEFSAGGDGALVRMARHGRAVELSWPGGDLPTPVLEGASALYPEVIDGVDLRMLATEDGFASHLVVKTPEAAASAALDEITFGLAGEGLEVVVAPEGGLEAVDASTGSPVFVTPPASMWEAGSTEVGSELAAADSDGAQRAAAGAVTADSSAGDGAGEDGSGQGRVAPVEVEVSADGDELSLVPDQGLLEDPDAAFPIVVDPQWLTKKPTAWTGPNKAYPSQSYWQFKGDSTAGLGTCQGWMGCYDGSTYRLFWQFDTSAYRGKTILNASFNVPNTHSAQCSDRAVHLYYTRAINQNTTWNTVTASGFYLSKVRSESFAYGGSQAGCAPAATAEFPIRGLIQDRADANGNQVTLGLRADSESDRNHWKKFSKNAYLRVQYNVPPDKVSTRAMSLEYGGLCASHSDPAIFRTKGKMTVARASDDDGDRIKVQFRLQDWIGGTWTQYWSSGLVPSTGKRSGSAFSVPMPSSVPEGGGTSRWTVRVYDGRSYPRCFTADWVMRREKAL</sequence>
<feature type="compositionally biased region" description="Basic and acidic residues" evidence="1">
    <location>
        <begin position="18"/>
        <end position="29"/>
    </location>
</feature>
<feature type="region of interest" description="Disordered" evidence="1">
    <location>
        <begin position="1"/>
        <end position="39"/>
    </location>
</feature>
<name>A0ABP8XH61_9MICO</name>
<evidence type="ECO:0000313" key="3">
    <source>
        <dbReference type="Proteomes" id="UP001500843"/>
    </source>
</evidence>
<dbReference type="Proteomes" id="UP001500843">
    <property type="component" value="Unassembled WGS sequence"/>
</dbReference>
<protein>
    <submittedName>
        <fullName evidence="2">Uncharacterized protein</fullName>
    </submittedName>
</protein>
<dbReference type="EMBL" id="BAABHM010000012">
    <property type="protein sequence ID" value="GAA4706636.1"/>
    <property type="molecule type" value="Genomic_DNA"/>
</dbReference>
<dbReference type="NCBIfam" id="NF033679">
    <property type="entry name" value="DNRLRE_dom"/>
    <property type="match status" value="1"/>
</dbReference>
<feature type="region of interest" description="Disordered" evidence="1">
    <location>
        <begin position="554"/>
        <end position="574"/>
    </location>
</feature>
<gene>
    <name evidence="2" type="ORF">GCM10023198_31080</name>
</gene>
<evidence type="ECO:0000256" key="1">
    <source>
        <dbReference type="SAM" id="MobiDB-lite"/>
    </source>
</evidence>
<organism evidence="2 3">
    <name type="scientific">Promicromonospora umidemergens</name>
    <dbReference type="NCBI Taxonomy" id="629679"/>
    <lineage>
        <taxon>Bacteria</taxon>
        <taxon>Bacillati</taxon>
        <taxon>Actinomycetota</taxon>
        <taxon>Actinomycetes</taxon>
        <taxon>Micrococcales</taxon>
        <taxon>Promicromonosporaceae</taxon>
        <taxon>Promicromonospora</taxon>
    </lineage>
</organism>